<organism evidence="1 2">
    <name type="scientific">Erythroxylum novogranatense</name>
    <dbReference type="NCBI Taxonomy" id="1862640"/>
    <lineage>
        <taxon>Eukaryota</taxon>
        <taxon>Viridiplantae</taxon>
        <taxon>Streptophyta</taxon>
        <taxon>Embryophyta</taxon>
        <taxon>Tracheophyta</taxon>
        <taxon>Spermatophyta</taxon>
        <taxon>Magnoliopsida</taxon>
        <taxon>eudicotyledons</taxon>
        <taxon>Gunneridae</taxon>
        <taxon>Pentapetalae</taxon>
        <taxon>rosids</taxon>
        <taxon>fabids</taxon>
        <taxon>Malpighiales</taxon>
        <taxon>Erythroxylaceae</taxon>
        <taxon>Erythroxylum</taxon>
    </lineage>
</organism>
<name>A0AAV8TSN0_9ROSI</name>
<keyword evidence="2" id="KW-1185">Reference proteome</keyword>
<protein>
    <submittedName>
        <fullName evidence="1">Uncharacterized protein</fullName>
    </submittedName>
</protein>
<proteinExistence type="predicted"/>
<evidence type="ECO:0000313" key="1">
    <source>
        <dbReference type="EMBL" id="KAJ8768884.1"/>
    </source>
</evidence>
<comment type="caution">
    <text evidence="1">The sequence shown here is derived from an EMBL/GenBank/DDBJ whole genome shotgun (WGS) entry which is preliminary data.</text>
</comment>
<reference evidence="1 2" key="1">
    <citation type="submission" date="2021-09" db="EMBL/GenBank/DDBJ databases">
        <title>Genomic insights and catalytic innovation underlie evolution of tropane alkaloids biosynthesis.</title>
        <authorList>
            <person name="Wang Y.-J."/>
            <person name="Tian T."/>
            <person name="Huang J.-P."/>
            <person name="Huang S.-X."/>
        </authorList>
    </citation>
    <scope>NUCLEOTIDE SEQUENCE [LARGE SCALE GENOMIC DNA]</scope>
    <source>
        <strain evidence="1">KIB-2018</strain>
        <tissue evidence="1">Leaf</tissue>
    </source>
</reference>
<dbReference type="Proteomes" id="UP001159364">
    <property type="component" value="Linkage Group LG04"/>
</dbReference>
<sequence>MQEGRGTLRSTSAASRAKRPLSAFKEASLIFTVVPTKFPNADSIFWWYQAMGKWVHGPSSKIKSISRPVYSFLPLCLVLSFPCPLPPRLTPSTINSKLQSPLANSSCSIIKRRIWKSRETNMENANWKT</sequence>
<evidence type="ECO:0000313" key="2">
    <source>
        <dbReference type="Proteomes" id="UP001159364"/>
    </source>
</evidence>
<accession>A0AAV8TSN0</accession>
<dbReference type="EMBL" id="JAIWQS010000004">
    <property type="protein sequence ID" value="KAJ8768884.1"/>
    <property type="molecule type" value="Genomic_DNA"/>
</dbReference>
<gene>
    <name evidence="1" type="ORF">K2173_023879</name>
</gene>
<dbReference type="AlphaFoldDB" id="A0AAV8TSN0"/>